<gene>
    <name evidence="1" type="ORF">CFP56_041626</name>
</gene>
<comment type="caution">
    <text evidence="1">The sequence shown here is derived from an EMBL/GenBank/DDBJ whole genome shotgun (WGS) entry which is preliminary data.</text>
</comment>
<name>A0AAW0IUQ6_QUESU</name>
<keyword evidence="2" id="KW-1185">Reference proteome</keyword>
<dbReference type="EMBL" id="PKMF04000839">
    <property type="protein sequence ID" value="KAK7818228.1"/>
    <property type="molecule type" value="Genomic_DNA"/>
</dbReference>
<evidence type="ECO:0000313" key="2">
    <source>
        <dbReference type="Proteomes" id="UP000237347"/>
    </source>
</evidence>
<sequence>RATGPIVEVALATNHQISHIAVNVQRIIIIFSMILPCHVSKIGEMGRLGAWVYVEWSKRDGRSWAGYMGRREWKKREKKIEGKRVQLERIVQPWGYHLQTNLHQQPQHSLMMEEHNINFIDIILTTLLFNMVMS</sequence>
<dbReference type="AlphaFoldDB" id="A0AAW0IUQ6"/>
<evidence type="ECO:0000313" key="1">
    <source>
        <dbReference type="EMBL" id="KAK7818228.1"/>
    </source>
</evidence>
<feature type="non-terminal residue" evidence="1">
    <location>
        <position position="1"/>
    </location>
</feature>
<proteinExistence type="predicted"/>
<protein>
    <submittedName>
        <fullName evidence="1">Uncharacterized protein</fullName>
    </submittedName>
</protein>
<dbReference type="Proteomes" id="UP000237347">
    <property type="component" value="Unassembled WGS sequence"/>
</dbReference>
<accession>A0AAW0IUQ6</accession>
<reference evidence="1 2" key="1">
    <citation type="journal article" date="2018" name="Sci. Data">
        <title>The draft genome sequence of cork oak.</title>
        <authorList>
            <person name="Ramos A.M."/>
            <person name="Usie A."/>
            <person name="Barbosa P."/>
            <person name="Barros P.M."/>
            <person name="Capote T."/>
            <person name="Chaves I."/>
            <person name="Simoes F."/>
            <person name="Abreu I."/>
            <person name="Carrasquinho I."/>
            <person name="Faro C."/>
            <person name="Guimaraes J.B."/>
            <person name="Mendonca D."/>
            <person name="Nobrega F."/>
            <person name="Rodrigues L."/>
            <person name="Saibo N.J.M."/>
            <person name="Varela M.C."/>
            <person name="Egas C."/>
            <person name="Matos J."/>
            <person name="Miguel C.M."/>
            <person name="Oliveira M.M."/>
            <person name="Ricardo C.P."/>
            <person name="Goncalves S."/>
        </authorList>
    </citation>
    <scope>NUCLEOTIDE SEQUENCE [LARGE SCALE GENOMIC DNA]</scope>
    <source>
        <strain evidence="2">cv. HL8</strain>
    </source>
</reference>
<organism evidence="1 2">
    <name type="scientific">Quercus suber</name>
    <name type="common">Cork oak</name>
    <dbReference type="NCBI Taxonomy" id="58331"/>
    <lineage>
        <taxon>Eukaryota</taxon>
        <taxon>Viridiplantae</taxon>
        <taxon>Streptophyta</taxon>
        <taxon>Embryophyta</taxon>
        <taxon>Tracheophyta</taxon>
        <taxon>Spermatophyta</taxon>
        <taxon>Magnoliopsida</taxon>
        <taxon>eudicotyledons</taxon>
        <taxon>Gunneridae</taxon>
        <taxon>Pentapetalae</taxon>
        <taxon>rosids</taxon>
        <taxon>fabids</taxon>
        <taxon>Fagales</taxon>
        <taxon>Fagaceae</taxon>
        <taxon>Quercus</taxon>
    </lineage>
</organism>